<feature type="coiled-coil region" evidence="1">
    <location>
        <begin position="1424"/>
        <end position="1451"/>
    </location>
</feature>
<evidence type="ECO:0000256" key="1">
    <source>
        <dbReference type="SAM" id="Coils"/>
    </source>
</evidence>
<protein>
    <submittedName>
        <fullName evidence="4">UHRF1-binding protein 1-like</fullName>
    </submittedName>
</protein>
<name>A0AAX6QTS4_HETGA</name>
<feature type="region of interest" description="Disordered" evidence="2">
    <location>
        <begin position="1146"/>
        <end position="1184"/>
    </location>
</feature>
<dbReference type="PANTHER" id="PTHR22774:SF17">
    <property type="entry name" value="BRIDGE-LIKE LIPID TRANSFER PROTEIN FAMILY MEMBER 3B"/>
    <property type="match status" value="1"/>
</dbReference>
<keyword evidence="3" id="KW-1185">Reference proteome</keyword>
<feature type="compositionally biased region" description="Polar residues" evidence="2">
    <location>
        <begin position="284"/>
        <end position="304"/>
    </location>
</feature>
<gene>
    <name evidence="4" type="primary">Uhrf1bp1l</name>
</gene>
<feature type="region of interest" description="Disordered" evidence="2">
    <location>
        <begin position="272"/>
        <end position="304"/>
    </location>
</feature>
<sequence>MGHSAACHHGFVVLRAAVHLFTKNLSPDKINLSTLKGEGELKNLELDEEVLQNMLDLPTWLAINKVFCNKASIRIPWTKLKTHPICLSLDKVIMEMSTCEEPRAPNGPSPIATASGQSEYGFAEKVVEGITVSVNSIVIRIGAKAFNASFELSQLRIYSVNAKWEHGDLRFTRIQDPQRGEVLTFKEINWQMIRIEADATQSSHLEIMCAPVRLITNQSKIRVTLKRRLKDCNVIATKLVLILDDLLWVLTDSQLKAMVQYAKSLSEAIEKSTEQRKSMAPEPIQSSTVTPSTQQVKTPQTSNAPDLNDAIVKLFNDFDVKETSHHLVISHLDLHICDDIHAKEKESNRRITGGAMQLSFTYLTIDYYPYHKAGDSCNHWMYFSDATKTKTGWASELLHEFECNVEMLKQAVKDHHVGSPPTSPTHASPQHIQTEKDSAVKGTSRMSAVLPQQSKAKLMSSSVVVRLADFNVYQVSTAEQCHSSPKSMISCNKKSLYLPQEMSAVYVEFTEYYYPDGKDFPIPSPNLYGQLNALQFTVDERSILWLNQFVLDLKQSLNQFMTVYKLNDNSKSDEHVDIRVDGLMLKFVIPSEMKSECHQDQPRAVSIQSSEMIATNTRHCPNCRHSDLEALFQHFKDCDFFSKTYTNFPKSCDSFNLLHPIFQRHAHEQDTKMHEVYKGNITPKLNKHTLKTSAATDVWAVYFSQFWIDYEGMKSGKGRPISFVDSFPLSIWICQPTRYAESQKELQTYTQVAINTSQSESSDLVGRLKRKKLLKEYYSTESEPVANGGQKPSSDPSLSVSSSSLDADIHVLVHVHKHVSMQINHYQYLLLLFLHESLILLADNLRKDVEAVTGNPATQTSVCIGLLLRSAELALLLHPVDQPNPLKSPVSDSVSLMVPEDLPPENGEFLSSKRKQVSSGINQISVGVNHMSDNRSMSVDLSHVPLKDPLLFKSASDTNLQKGTFLDCLSDKHLGKISEDENSGLVYKGGSGAIGSEVNDRKHSSCTDSNHVLNHQEDSSRLSFDNDGNQNILSNSLTNKGNETTESLFKPEDLLLDAASSPDNPEISKEEASAVRTLKSQSSLSGKPKERCPPNLPPLSVSYKNMKRSPSQISLDTISLDSVILEEQLLESDGSDSHVFLEKEIKKDSTNHQSPAESVSTSANLQKYGESSPDAISTNSEGAQENHDDLMSVVVFKITGVNGEIDIRGEDTEICLQVNQVTPDQLGNISLRHYLCNRPVGFDRKSVIHSKSSPEILLRFESGPSAVIHSLLAEKNGFLQCHIENFSTEFLTSSLMNIQHFLEDETVATVMPMKIQVSNTKINLKDDSPRSGTVSLEPTPVTVHIDRLVVERNDDGSFRIRDSHVLNAENHSRENVRSDSALSTSGQCERKKQHGVERATQTSPEALWPAPSVHLPECSSDVSREQLMEENESLKQELAKAKMALAEYHLEKDALLHQIKKMTGE</sequence>
<evidence type="ECO:0000256" key="2">
    <source>
        <dbReference type="SAM" id="MobiDB-lite"/>
    </source>
</evidence>
<proteinExistence type="predicted"/>
<dbReference type="KEGG" id="hgl:101706347"/>
<feature type="region of interest" description="Disordered" evidence="2">
    <location>
        <begin position="1370"/>
        <end position="1412"/>
    </location>
</feature>
<evidence type="ECO:0000313" key="4">
    <source>
        <dbReference type="RefSeq" id="XP_012927687.1"/>
    </source>
</evidence>
<feature type="region of interest" description="Disordered" evidence="2">
    <location>
        <begin position="1057"/>
        <end position="1104"/>
    </location>
</feature>
<dbReference type="InterPro" id="IPR026728">
    <property type="entry name" value="BLTP3A/B"/>
</dbReference>
<dbReference type="PANTHER" id="PTHR22774">
    <property type="entry name" value="CHOREIN N-TERMINAL DOMAIN-CONTAINING PROTEIN"/>
    <property type="match status" value="1"/>
</dbReference>
<dbReference type="Pfam" id="PF24917">
    <property type="entry name" value="BLTP3A_B"/>
    <property type="match status" value="1"/>
</dbReference>
<feature type="compositionally biased region" description="Polar residues" evidence="2">
    <location>
        <begin position="1151"/>
        <end position="1165"/>
    </location>
</feature>
<organism evidence="3 4">
    <name type="scientific">Heterocephalus glaber</name>
    <name type="common">Naked mole rat</name>
    <dbReference type="NCBI Taxonomy" id="10181"/>
    <lineage>
        <taxon>Eukaryota</taxon>
        <taxon>Metazoa</taxon>
        <taxon>Chordata</taxon>
        <taxon>Craniata</taxon>
        <taxon>Vertebrata</taxon>
        <taxon>Euteleostomi</taxon>
        <taxon>Mammalia</taxon>
        <taxon>Eutheria</taxon>
        <taxon>Euarchontoglires</taxon>
        <taxon>Glires</taxon>
        <taxon>Rodentia</taxon>
        <taxon>Hystricomorpha</taxon>
        <taxon>Bathyergidae</taxon>
        <taxon>Heterocephalus</taxon>
    </lineage>
</organism>
<reference evidence="4" key="1">
    <citation type="submission" date="2025-08" db="UniProtKB">
        <authorList>
            <consortium name="RefSeq"/>
        </authorList>
    </citation>
    <scope>IDENTIFICATION</scope>
</reference>
<keyword evidence="1" id="KW-0175">Coiled coil</keyword>
<dbReference type="GeneID" id="101706347"/>
<feature type="region of interest" description="Disordered" evidence="2">
    <location>
        <begin position="415"/>
        <end position="434"/>
    </location>
</feature>
<feature type="compositionally biased region" description="Polar residues" evidence="2">
    <location>
        <begin position="1174"/>
        <end position="1183"/>
    </location>
</feature>
<feature type="compositionally biased region" description="Polar residues" evidence="2">
    <location>
        <begin position="1378"/>
        <end position="1387"/>
    </location>
</feature>
<dbReference type="Proteomes" id="UP000694906">
    <property type="component" value="Unplaced"/>
</dbReference>
<evidence type="ECO:0000313" key="3">
    <source>
        <dbReference type="Proteomes" id="UP000694906"/>
    </source>
</evidence>
<dbReference type="RefSeq" id="XP_012927687.1">
    <property type="nucleotide sequence ID" value="XM_013072233.2"/>
</dbReference>
<feature type="compositionally biased region" description="Basic and acidic residues" evidence="2">
    <location>
        <begin position="1388"/>
        <end position="1397"/>
    </location>
</feature>
<accession>A0AAX6QTS4</accession>
<dbReference type="CTD" id="23074"/>